<dbReference type="InterPro" id="IPR001680">
    <property type="entry name" value="WD40_rpt"/>
</dbReference>
<evidence type="ECO:0000256" key="4">
    <source>
        <dbReference type="SAM" id="MobiDB-lite"/>
    </source>
</evidence>
<evidence type="ECO:0000256" key="2">
    <source>
        <dbReference type="ARBA" id="ARBA00022737"/>
    </source>
</evidence>
<dbReference type="PANTHER" id="PTHR44472">
    <property type="entry name" value="DDB1- AND CUL4-ASSOCIATED FACTOR 4-RELATED"/>
    <property type="match status" value="1"/>
</dbReference>
<feature type="region of interest" description="Disordered" evidence="4">
    <location>
        <begin position="27"/>
        <end position="102"/>
    </location>
</feature>
<accession>A0A9P7V1U8</accession>
<dbReference type="Gene3D" id="2.130.10.10">
    <property type="entry name" value="YVTN repeat-like/Quinoprotein amine dehydrogenase"/>
    <property type="match status" value="1"/>
</dbReference>
<proteinExistence type="predicted"/>
<gene>
    <name evidence="5" type="ORF">E1B28_000591</name>
</gene>
<dbReference type="InterPro" id="IPR052254">
    <property type="entry name" value="CUL4-DDB1_E3_ligase_receptor"/>
</dbReference>
<keyword evidence="6" id="KW-1185">Reference proteome</keyword>
<name>A0A9P7V1U8_9AGAR</name>
<evidence type="ECO:0000313" key="5">
    <source>
        <dbReference type="EMBL" id="KAG7098677.1"/>
    </source>
</evidence>
<organism evidence="5 6">
    <name type="scientific">Marasmius oreades</name>
    <name type="common">fairy-ring Marasmius</name>
    <dbReference type="NCBI Taxonomy" id="181124"/>
    <lineage>
        <taxon>Eukaryota</taxon>
        <taxon>Fungi</taxon>
        <taxon>Dikarya</taxon>
        <taxon>Basidiomycota</taxon>
        <taxon>Agaricomycotina</taxon>
        <taxon>Agaricomycetes</taxon>
        <taxon>Agaricomycetidae</taxon>
        <taxon>Agaricales</taxon>
        <taxon>Marasmiineae</taxon>
        <taxon>Marasmiaceae</taxon>
        <taxon>Marasmius</taxon>
    </lineage>
</organism>
<reference evidence="5" key="1">
    <citation type="journal article" date="2021" name="Genome Biol. Evol.">
        <title>The assembled and annotated genome of the fairy-ring fungus Marasmius oreades.</title>
        <authorList>
            <person name="Hiltunen M."/>
            <person name="Ament-Velasquez S.L."/>
            <person name="Johannesson H."/>
        </authorList>
    </citation>
    <scope>NUCLEOTIDE SEQUENCE</scope>
    <source>
        <strain evidence="5">03SP1</strain>
    </source>
</reference>
<dbReference type="Proteomes" id="UP001049176">
    <property type="component" value="Chromosome 1"/>
</dbReference>
<comment type="caution">
    <text evidence="5">The sequence shown here is derived from an EMBL/GenBank/DDBJ whole genome shotgun (WGS) entry which is preliminary data.</text>
</comment>
<dbReference type="EMBL" id="CM032181">
    <property type="protein sequence ID" value="KAG7098677.1"/>
    <property type="molecule type" value="Genomic_DNA"/>
</dbReference>
<dbReference type="KEGG" id="more:E1B28_000591"/>
<dbReference type="RefSeq" id="XP_043015147.1">
    <property type="nucleotide sequence ID" value="XM_043146445.1"/>
</dbReference>
<dbReference type="InterPro" id="IPR036322">
    <property type="entry name" value="WD40_repeat_dom_sf"/>
</dbReference>
<dbReference type="PANTHER" id="PTHR44472:SF1">
    <property type="entry name" value="DDB1 AND CUL4 ASSOCIATED FACTOR 4"/>
    <property type="match status" value="1"/>
</dbReference>
<dbReference type="GO" id="GO:0080008">
    <property type="term" value="C:Cul4-RING E3 ubiquitin ligase complex"/>
    <property type="evidence" value="ECO:0007669"/>
    <property type="project" value="TreeGrafter"/>
</dbReference>
<keyword evidence="2" id="KW-0677">Repeat</keyword>
<evidence type="ECO:0008006" key="7">
    <source>
        <dbReference type="Google" id="ProtNLM"/>
    </source>
</evidence>
<dbReference type="InterPro" id="IPR015943">
    <property type="entry name" value="WD40/YVTN_repeat-like_dom_sf"/>
</dbReference>
<keyword evidence="1 3" id="KW-0853">WD repeat</keyword>
<dbReference type="OrthoDB" id="128867at2759"/>
<sequence>MSSLPPPLGKLPGLYWDSEKKRYFTLPAQTVHASSPPSTSTQASSTPKKKKKRETVNKLDANITSGAKVERSSLPSQSIKKKQRSRRNSDDSDLQLESGSEVGVSISTAHSTRLNTRRNWKSLHDTVCFGSGLLGSGYSERERARSGLVKARLSNSQSPWKHTQAPLIIGNTITALDFSSTGRHQRRFVGDSLGWLYTYSRLWDRRSPREEEDADMERDWLYWTGEYQVNLHPGGEVSSIHTSETRCVATCFGPTTRICVQRFDRDDLPTTTLLTLPSHIYDVRSSCLVQGTETTSLGIILGAAKKAVYIPDLEYSSQREMRMLETDSDVFCVTTSAEFCDKVAFAGCRNGGIKRFDLRVSSAGVVKDKGQSSVVYMGAITRCPNEMVVGWMNGELNAYDLRFLRSTETTTPTRIFKGHVGGRNKHHHWESATTMTPYSDFLVSASEDGAVRMWSLRSSLSTEEAIELPKIRSEAGDGHVVRCVSMFEREEGGASGLPQLWASTSRGVDEVWKWEPGHLLN</sequence>
<dbReference type="PROSITE" id="PS50082">
    <property type="entry name" value="WD_REPEATS_2"/>
    <property type="match status" value="1"/>
</dbReference>
<dbReference type="AlphaFoldDB" id="A0A9P7V1U8"/>
<feature type="repeat" description="WD" evidence="3">
    <location>
        <begin position="423"/>
        <end position="464"/>
    </location>
</feature>
<dbReference type="SUPFAM" id="SSF50978">
    <property type="entry name" value="WD40 repeat-like"/>
    <property type="match status" value="1"/>
</dbReference>
<dbReference type="GeneID" id="66069667"/>
<evidence type="ECO:0000256" key="1">
    <source>
        <dbReference type="ARBA" id="ARBA00022574"/>
    </source>
</evidence>
<evidence type="ECO:0000256" key="3">
    <source>
        <dbReference type="PROSITE-ProRule" id="PRU00221"/>
    </source>
</evidence>
<evidence type="ECO:0000313" key="6">
    <source>
        <dbReference type="Proteomes" id="UP001049176"/>
    </source>
</evidence>
<protein>
    <recommendedName>
        <fullName evidence="7">WD40 repeat-like protein</fullName>
    </recommendedName>
</protein>
<feature type="compositionally biased region" description="Low complexity" evidence="4">
    <location>
        <begin position="33"/>
        <end position="46"/>
    </location>
</feature>